<keyword evidence="3" id="KW-0408">Iron</keyword>
<dbReference type="AlphaFoldDB" id="A0A0F9IK68"/>
<reference evidence="5" key="1">
    <citation type="journal article" date="2015" name="Nature">
        <title>Complex archaea that bridge the gap between prokaryotes and eukaryotes.</title>
        <authorList>
            <person name="Spang A."/>
            <person name="Saw J.H."/>
            <person name="Jorgensen S.L."/>
            <person name="Zaremba-Niedzwiedzka K."/>
            <person name="Martijn J."/>
            <person name="Lind A.E."/>
            <person name="van Eijk R."/>
            <person name="Schleper C."/>
            <person name="Guy L."/>
            <person name="Ettema T.J."/>
        </authorList>
    </citation>
    <scope>NUCLEOTIDE SEQUENCE</scope>
</reference>
<dbReference type="PANTHER" id="PTHR30548">
    <property type="entry name" value="2-HYDROXYGLUTARYL-COA DEHYDRATASE, D-COMPONENT-RELATED"/>
    <property type="match status" value="1"/>
</dbReference>
<dbReference type="GO" id="GO:0046872">
    <property type="term" value="F:metal ion binding"/>
    <property type="evidence" value="ECO:0007669"/>
    <property type="project" value="UniProtKB-KW"/>
</dbReference>
<gene>
    <name evidence="5" type="ORF">LCGC14_1569560</name>
</gene>
<dbReference type="InterPro" id="IPR010327">
    <property type="entry name" value="FldB/FldC_alpha/beta"/>
</dbReference>
<dbReference type="Gene3D" id="3.40.50.11890">
    <property type="match status" value="1"/>
</dbReference>
<evidence type="ECO:0000256" key="3">
    <source>
        <dbReference type="ARBA" id="ARBA00023004"/>
    </source>
</evidence>
<dbReference type="GO" id="GO:0051536">
    <property type="term" value="F:iron-sulfur cluster binding"/>
    <property type="evidence" value="ECO:0007669"/>
    <property type="project" value="UniProtKB-KW"/>
</dbReference>
<keyword evidence="4" id="KW-0411">Iron-sulfur</keyword>
<evidence type="ECO:0008006" key="6">
    <source>
        <dbReference type="Google" id="ProtNLM"/>
    </source>
</evidence>
<sequence length="419" mass="49010">MSKVKKSGKMLNATNKLKNEMGRHYLAIEQAYRDGKPTAWATAGTPIELLYTMGVQPMLPENSATISAALKYSQNFIELAEDEGYSYDLCSYFKTNVGAVLSNANMNIGGTRKPTFMISSDVICDTHVNWFQVQAERFNVPHFTIDVPHVVSNTNNRQREYFKKYIKEQLWELVDFITEITGNEYDKEKAQEITKNSYEMGKIWQEVFELRKIIPCPVSTRDTFGGLFPLFTMSGLKSPMRLYKRMYKEAKERVDNGIGALENEEFRLMFEGIPFWYNLKFFANLERWNAIIVYEPYVYAFTKYTNPNISKNDILNNPIECMAELSLSFWYIYDLETRFEKFKETVKDWKIDGVILHNNLSCRPNSCGMYDLKRKLMEEENIPCLVITSDMNDPRKMNSVQILNQMESFIEILRKRKKR</sequence>
<dbReference type="Pfam" id="PF06050">
    <property type="entry name" value="HGD-D"/>
    <property type="match status" value="1"/>
</dbReference>
<evidence type="ECO:0000256" key="2">
    <source>
        <dbReference type="ARBA" id="ARBA00022723"/>
    </source>
</evidence>
<comment type="caution">
    <text evidence="5">The sequence shown here is derived from an EMBL/GenBank/DDBJ whole genome shotgun (WGS) entry which is preliminary data.</text>
</comment>
<dbReference type="Gene3D" id="3.40.50.11900">
    <property type="match status" value="1"/>
</dbReference>
<accession>A0A0F9IK68</accession>
<proteinExistence type="inferred from homology"/>
<keyword evidence="2" id="KW-0479">Metal-binding</keyword>
<evidence type="ECO:0000256" key="1">
    <source>
        <dbReference type="ARBA" id="ARBA00005806"/>
    </source>
</evidence>
<dbReference type="PANTHER" id="PTHR30548:SF4">
    <property type="entry name" value="SUBUNIT OF OXYGEN-SENSITIVE 2-HYDROXYISOCAPROYL-COA DEHYDRATASE"/>
    <property type="match status" value="1"/>
</dbReference>
<name>A0A0F9IK68_9ZZZZ</name>
<dbReference type="EMBL" id="LAZR01012225">
    <property type="protein sequence ID" value="KKM27952.1"/>
    <property type="molecule type" value="Genomic_DNA"/>
</dbReference>
<comment type="similarity">
    <text evidence="1">Belongs to the FldB/FldC dehydratase alpha/beta subunit family.</text>
</comment>
<protein>
    <recommendedName>
        <fullName evidence="6">2-hydroxyglutaryl-CoA dehydratase D-component</fullName>
    </recommendedName>
</protein>
<evidence type="ECO:0000313" key="5">
    <source>
        <dbReference type="EMBL" id="KKM27952.1"/>
    </source>
</evidence>
<evidence type="ECO:0000256" key="4">
    <source>
        <dbReference type="ARBA" id="ARBA00023014"/>
    </source>
</evidence>
<organism evidence="5">
    <name type="scientific">marine sediment metagenome</name>
    <dbReference type="NCBI Taxonomy" id="412755"/>
    <lineage>
        <taxon>unclassified sequences</taxon>
        <taxon>metagenomes</taxon>
        <taxon>ecological metagenomes</taxon>
    </lineage>
</organism>